<feature type="compositionally biased region" description="Pro residues" evidence="1">
    <location>
        <begin position="35"/>
        <end position="45"/>
    </location>
</feature>
<dbReference type="EMBL" id="SUMF01000010">
    <property type="protein sequence ID" value="TJZ73300.1"/>
    <property type="molecule type" value="Genomic_DNA"/>
</dbReference>
<dbReference type="RefSeq" id="WP_136773416.1">
    <property type="nucleotide sequence ID" value="NZ_CP156074.1"/>
</dbReference>
<organism evidence="3 4">
    <name type="scientific">Chitiniphilus eburneus</name>
    <dbReference type="NCBI Taxonomy" id="2571148"/>
    <lineage>
        <taxon>Bacteria</taxon>
        <taxon>Pseudomonadati</taxon>
        <taxon>Pseudomonadota</taxon>
        <taxon>Betaproteobacteria</taxon>
        <taxon>Neisseriales</taxon>
        <taxon>Chitinibacteraceae</taxon>
        <taxon>Chitiniphilus</taxon>
    </lineage>
</organism>
<dbReference type="PROSITE" id="PS51257">
    <property type="entry name" value="PROKAR_LIPOPROTEIN"/>
    <property type="match status" value="1"/>
</dbReference>
<reference evidence="3 4" key="1">
    <citation type="submission" date="2019-04" db="EMBL/GenBank/DDBJ databases">
        <title>Chitiniphilus eburnea sp. nov., a novel chitinolytic bacterium isolated from aquaculture sludge.</title>
        <authorList>
            <person name="Sheng M."/>
        </authorList>
    </citation>
    <scope>NUCLEOTIDE SEQUENCE [LARGE SCALE GENOMIC DNA]</scope>
    <source>
        <strain evidence="3 4">HX-2-15</strain>
    </source>
</reference>
<evidence type="ECO:0000256" key="1">
    <source>
        <dbReference type="SAM" id="MobiDB-lite"/>
    </source>
</evidence>
<keyword evidence="4" id="KW-1185">Reference proteome</keyword>
<feature type="chain" id="PRO_5020975061" description="Heme-binding HmuY-like protein" evidence="2">
    <location>
        <begin position="22"/>
        <end position="429"/>
    </location>
</feature>
<dbReference type="Proteomes" id="UP000310016">
    <property type="component" value="Unassembled WGS sequence"/>
</dbReference>
<dbReference type="OrthoDB" id="335087at2"/>
<feature type="region of interest" description="Disordered" evidence="1">
    <location>
        <begin position="26"/>
        <end position="49"/>
    </location>
</feature>
<accession>A0A4U0PYF4</accession>
<gene>
    <name evidence="3" type="ORF">FAZ21_10575</name>
</gene>
<proteinExistence type="predicted"/>
<dbReference type="CDD" id="cd12105">
    <property type="entry name" value="HmuY"/>
    <property type="match status" value="1"/>
</dbReference>
<dbReference type="Pfam" id="PF14064">
    <property type="entry name" value="HmuY"/>
    <property type="match status" value="1"/>
</dbReference>
<feature type="signal peptide" evidence="2">
    <location>
        <begin position="1"/>
        <end position="21"/>
    </location>
</feature>
<dbReference type="AlphaFoldDB" id="A0A4U0PYF4"/>
<evidence type="ECO:0000256" key="2">
    <source>
        <dbReference type="SAM" id="SignalP"/>
    </source>
</evidence>
<evidence type="ECO:0000313" key="3">
    <source>
        <dbReference type="EMBL" id="TJZ73300.1"/>
    </source>
</evidence>
<name>A0A4U0PYF4_9NEIS</name>
<comment type="caution">
    <text evidence="3">The sequence shown here is derived from an EMBL/GenBank/DDBJ whole genome shotgun (WGS) entry which is preliminary data.</text>
</comment>
<evidence type="ECO:0008006" key="5">
    <source>
        <dbReference type="Google" id="ProtNLM"/>
    </source>
</evidence>
<protein>
    <recommendedName>
        <fullName evidence="5">Heme-binding HmuY-like protein</fullName>
    </recommendedName>
</protein>
<dbReference type="InterPro" id="IPR025921">
    <property type="entry name" value="HmuY"/>
</dbReference>
<keyword evidence="2" id="KW-0732">Signal</keyword>
<evidence type="ECO:0000313" key="4">
    <source>
        <dbReference type="Proteomes" id="UP000310016"/>
    </source>
</evidence>
<sequence length="429" mass="44462">MQSKHHKSGALLAMTLTLALAACGGGGGGGDSTPTPVPTPTPTPAPSAGFSQKATWAVTLPATNVSVCYDFDTQTEVADCSGNAWDLKFKSGGRTASLSTNSGVSGSGQGGAFGGPFEHTWADLLAWQNGTTDPTSGPIPANLYFKDSASGVFTGSNSIQAAAFEYGVGGENDHKLYPNYRVFLITTDNTKASNTGDATSPVFALQVTGYYGGPSGTASGWPSFRWVDRFTGTQKTAIVDASTDWVYYDLVAGAVSSEAGTWHIAFNRYNVKLNGGASGSGKVGGFVGGTPAGFYDGSGKPVAAKFTDATNFASTLADLASPTAFPATAAQWVKDGTTSPLSPNYQGTYPAALDYGWFSYYPTTAAASAAGLPAVAHLLKANDTRGTLLRSGEGNSYARFRLVEIKYADPNNASSAQTWTFEFDIQPKP</sequence>